<sequence length="153" mass="16709">MHTSTWFRVRSVACRLPFASSSFSGTSPSGLPVPLRNFRDMLRLFACLLLTNVFTFNAERAATEHLADVETGAAAAAEVSEKKIEEHVTAEAFDKVLKKVADHVTADKVVSKHSDEAASILKGCCAKSGESCGRRKSWKCYCKDGECERCSCV</sequence>
<keyword evidence="2" id="KW-1185">Reference proteome</keyword>
<dbReference type="EMBL" id="CAUJNA010003544">
    <property type="protein sequence ID" value="CAJ1404478.1"/>
    <property type="molecule type" value="Genomic_DNA"/>
</dbReference>
<name>A0AA36JE01_9DINO</name>
<dbReference type="AlphaFoldDB" id="A0AA36JE01"/>
<reference evidence="1" key="1">
    <citation type="submission" date="2023-08" db="EMBL/GenBank/DDBJ databases">
        <authorList>
            <person name="Chen Y."/>
            <person name="Shah S."/>
            <person name="Dougan E. K."/>
            <person name="Thang M."/>
            <person name="Chan C."/>
        </authorList>
    </citation>
    <scope>NUCLEOTIDE SEQUENCE</scope>
</reference>
<evidence type="ECO:0000313" key="1">
    <source>
        <dbReference type="EMBL" id="CAJ1404478.1"/>
    </source>
</evidence>
<proteinExistence type="predicted"/>
<evidence type="ECO:0000313" key="2">
    <source>
        <dbReference type="Proteomes" id="UP001178507"/>
    </source>
</evidence>
<accession>A0AA36JE01</accession>
<gene>
    <name evidence="1" type="ORF">EVOR1521_LOCUS26906</name>
</gene>
<organism evidence="1 2">
    <name type="scientific">Effrenium voratum</name>
    <dbReference type="NCBI Taxonomy" id="2562239"/>
    <lineage>
        <taxon>Eukaryota</taxon>
        <taxon>Sar</taxon>
        <taxon>Alveolata</taxon>
        <taxon>Dinophyceae</taxon>
        <taxon>Suessiales</taxon>
        <taxon>Symbiodiniaceae</taxon>
        <taxon>Effrenium</taxon>
    </lineage>
</organism>
<protein>
    <submittedName>
        <fullName evidence="1">Uncharacterized protein</fullName>
    </submittedName>
</protein>
<dbReference type="Proteomes" id="UP001178507">
    <property type="component" value="Unassembled WGS sequence"/>
</dbReference>
<comment type="caution">
    <text evidence="1">The sequence shown here is derived from an EMBL/GenBank/DDBJ whole genome shotgun (WGS) entry which is preliminary data.</text>
</comment>